<accession>A0AAD7EDR9</accession>
<feature type="compositionally biased region" description="Polar residues" evidence="1">
    <location>
        <begin position="174"/>
        <end position="184"/>
    </location>
</feature>
<evidence type="ECO:0000313" key="2">
    <source>
        <dbReference type="EMBL" id="KAJ7312847.1"/>
    </source>
</evidence>
<dbReference type="AlphaFoldDB" id="A0AAD7EDR9"/>
<evidence type="ECO:0000313" key="3">
    <source>
        <dbReference type="Proteomes" id="UP001218218"/>
    </source>
</evidence>
<gene>
    <name evidence="2" type="ORF">DFH08DRAFT_821694</name>
</gene>
<sequence length="508" mass="56401">MSQARHSTKAGERRVTNRKTGRRLDFRHAESSMFARSACKCRPAHIEIGFKELSLHLYHTTLLHDLGLLSSTEFLDHPGHVMPFELHDGCMAYKQLHTVAPDLNADQVGNIVQSIMLHTLQWSSVKTIEEIEKAYPQGDFYHQALAAVDKEFMQKPNCLASHFPGSEASKGAISRSSLVNNTGGKNRGMQQPHVLHAYKGGTKGGQRAGEVSQYGCEVLPGEKLSSASLCRYSANTGLYCHAFLPATLMASGFSSHIERATIAALTLKQLSKASLFPNLKAVANACSYLLPSQTLKDTAQSFILAQQEIGRLKRFFHQQENTVQLENKMGLRQTLDAFSVKTSTFVVGNLPDLRAIEERKHHQLLSILALEGGSDTASILFEDSMFYRLPVRYPVSKAGQGASGDSRPWWDRKTSLAKAVMHHANLVARFLDHYFISSVALALGLKFTMKLMAKLLQSIFKCLSSKKSCLLVPNNFETPWERCNLRKVVLKLTFMDIADPELGVPITI</sequence>
<feature type="region of interest" description="Disordered" evidence="1">
    <location>
        <begin position="167"/>
        <end position="189"/>
    </location>
</feature>
<reference evidence="2" key="1">
    <citation type="submission" date="2023-03" db="EMBL/GenBank/DDBJ databases">
        <title>Massive genome expansion in bonnet fungi (Mycena s.s.) driven by repeated elements and novel gene families across ecological guilds.</title>
        <authorList>
            <consortium name="Lawrence Berkeley National Laboratory"/>
            <person name="Harder C.B."/>
            <person name="Miyauchi S."/>
            <person name="Viragh M."/>
            <person name="Kuo A."/>
            <person name="Thoen E."/>
            <person name="Andreopoulos B."/>
            <person name="Lu D."/>
            <person name="Skrede I."/>
            <person name="Drula E."/>
            <person name="Henrissat B."/>
            <person name="Morin E."/>
            <person name="Kohler A."/>
            <person name="Barry K."/>
            <person name="LaButti K."/>
            <person name="Morin E."/>
            <person name="Salamov A."/>
            <person name="Lipzen A."/>
            <person name="Mereny Z."/>
            <person name="Hegedus B."/>
            <person name="Baldrian P."/>
            <person name="Stursova M."/>
            <person name="Weitz H."/>
            <person name="Taylor A."/>
            <person name="Grigoriev I.V."/>
            <person name="Nagy L.G."/>
            <person name="Martin F."/>
            <person name="Kauserud H."/>
        </authorList>
    </citation>
    <scope>NUCLEOTIDE SEQUENCE</scope>
    <source>
        <strain evidence="2">CBHHK002</strain>
    </source>
</reference>
<dbReference type="EMBL" id="JARIHO010000069">
    <property type="protein sequence ID" value="KAJ7312847.1"/>
    <property type="molecule type" value="Genomic_DNA"/>
</dbReference>
<dbReference type="Proteomes" id="UP001218218">
    <property type="component" value="Unassembled WGS sequence"/>
</dbReference>
<name>A0AAD7EDR9_9AGAR</name>
<evidence type="ECO:0000256" key="1">
    <source>
        <dbReference type="SAM" id="MobiDB-lite"/>
    </source>
</evidence>
<proteinExistence type="predicted"/>
<organism evidence="2 3">
    <name type="scientific">Mycena albidolilacea</name>
    <dbReference type="NCBI Taxonomy" id="1033008"/>
    <lineage>
        <taxon>Eukaryota</taxon>
        <taxon>Fungi</taxon>
        <taxon>Dikarya</taxon>
        <taxon>Basidiomycota</taxon>
        <taxon>Agaricomycotina</taxon>
        <taxon>Agaricomycetes</taxon>
        <taxon>Agaricomycetidae</taxon>
        <taxon>Agaricales</taxon>
        <taxon>Marasmiineae</taxon>
        <taxon>Mycenaceae</taxon>
        <taxon>Mycena</taxon>
    </lineage>
</organism>
<protein>
    <submittedName>
        <fullName evidence="2">Uncharacterized protein</fullName>
    </submittedName>
</protein>
<comment type="caution">
    <text evidence="2">The sequence shown here is derived from an EMBL/GenBank/DDBJ whole genome shotgun (WGS) entry which is preliminary data.</text>
</comment>
<keyword evidence="3" id="KW-1185">Reference proteome</keyword>
<feature type="region of interest" description="Disordered" evidence="1">
    <location>
        <begin position="1"/>
        <end position="22"/>
    </location>
</feature>